<evidence type="ECO:0000313" key="4">
    <source>
        <dbReference type="Proteomes" id="UP000320582"/>
    </source>
</evidence>
<feature type="region of interest" description="Disordered" evidence="1">
    <location>
        <begin position="1"/>
        <end position="22"/>
    </location>
</feature>
<dbReference type="PANTHER" id="PTHR11669:SF8">
    <property type="entry name" value="DNA POLYMERASE III SUBUNIT DELTA"/>
    <property type="match status" value="1"/>
</dbReference>
<organism evidence="3 4">
    <name type="scientific">Roseinatronobacter monicus</name>
    <dbReference type="NCBI Taxonomy" id="393481"/>
    <lineage>
        <taxon>Bacteria</taxon>
        <taxon>Pseudomonadati</taxon>
        <taxon>Pseudomonadota</taxon>
        <taxon>Alphaproteobacteria</taxon>
        <taxon>Rhodobacterales</taxon>
        <taxon>Paracoccaceae</taxon>
        <taxon>Roseinatronobacter</taxon>
    </lineage>
</organism>
<evidence type="ECO:0000256" key="1">
    <source>
        <dbReference type="SAM" id="MobiDB-lite"/>
    </source>
</evidence>
<dbReference type="SMART" id="SM00382">
    <property type="entry name" value="AAA"/>
    <property type="match status" value="1"/>
</dbReference>
<keyword evidence="4" id="KW-1185">Reference proteome</keyword>
<dbReference type="GO" id="GO:0009360">
    <property type="term" value="C:DNA polymerase III complex"/>
    <property type="evidence" value="ECO:0007669"/>
    <property type="project" value="TreeGrafter"/>
</dbReference>
<evidence type="ECO:0000313" key="3">
    <source>
        <dbReference type="EMBL" id="TQM92481.1"/>
    </source>
</evidence>
<dbReference type="AlphaFoldDB" id="A0A543KBL1"/>
<sequence>MNERADLPTPDQIEGAPHPRETPVLFGQHEAEAAFLQAYNSGRLHHGWLLCGPRGVGKATLAWRLARFLLAQPAQDGGMFAPEPPLTLDIPDDHAVARRLHAGADGGLLVIRRGHDDKGNLKRDITVDVMRKLQGFFGLSAPDGGRRVVIIDAADEMNPNAANALLKALEEPPARATLLLVAHQPSRLLPTIRSRCRELRLTPLGADDMGAALAQAGVEADSAALSELSSGSVGAAITLAQAGGIEIYASLVAIFQGLPQVDRQAVLKLAESAAGKANEARFSMILTLFDLFMARLARAGITGPGPEAVPGEAALFSRLAPHADAARAYAGLSQSLGARARHGRAVNLDPAALVLDMVLQTEAEARKFL</sequence>
<gene>
    <name evidence="3" type="ORF">BD293_1089</name>
</gene>
<dbReference type="PANTHER" id="PTHR11669">
    <property type="entry name" value="REPLICATION FACTOR C / DNA POLYMERASE III GAMMA-TAU SUBUNIT"/>
    <property type="match status" value="1"/>
</dbReference>
<dbReference type="RefSeq" id="WP_142080176.1">
    <property type="nucleotide sequence ID" value="NZ_VFPT01000001.1"/>
</dbReference>
<reference evidence="3 4" key="1">
    <citation type="submission" date="2019-06" db="EMBL/GenBank/DDBJ databases">
        <title>Genomic Encyclopedia of Archaeal and Bacterial Type Strains, Phase II (KMG-II): from individual species to whole genera.</title>
        <authorList>
            <person name="Goeker M."/>
        </authorList>
    </citation>
    <scope>NUCLEOTIDE SEQUENCE [LARGE SCALE GENOMIC DNA]</scope>
    <source>
        <strain evidence="3 4">DSM 18423</strain>
    </source>
</reference>
<dbReference type="Gene3D" id="3.40.50.300">
    <property type="entry name" value="P-loop containing nucleotide triphosphate hydrolases"/>
    <property type="match status" value="1"/>
</dbReference>
<dbReference type="Pfam" id="PF13177">
    <property type="entry name" value="DNA_pol3_delta2"/>
    <property type="match status" value="1"/>
</dbReference>
<dbReference type="Proteomes" id="UP000320582">
    <property type="component" value="Unassembled WGS sequence"/>
</dbReference>
<dbReference type="InterPro" id="IPR027417">
    <property type="entry name" value="P-loop_NTPase"/>
</dbReference>
<accession>A0A543KBL1</accession>
<dbReference type="SUPFAM" id="SSF52540">
    <property type="entry name" value="P-loop containing nucleoside triphosphate hydrolases"/>
    <property type="match status" value="1"/>
</dbReference>
<dbReference type="OrthoDB" id="9811073at2"/>
<proteinExistence type="predicted"/>
<dbReference type="InterPro" id="IPR003593">
    <property type="entry name" value="AAA+_ATPase"/>
</dbReference>
<feature type="domain" description="AAA+ ATPase" evidence="2">
    <location>
        <begin position="44"/>
        <end position="204"/>
    </location>
</feature>
<dbReference type="GO" id="GO:0006261">
    <property type="term" value="P:DNA-templated DNA replication"/>
    <property type="evidence" value="ECO:0007669"/>
    <property type="project" value="TreeGrafter"/>
</dbReference>
<dbReference type="EMBL" id="VFPT01000001">
    <property type="protein sequence ID" value="TQM92481.1"/>
    <property type="molecule type" value="Genomic_DNA"/>
</dbReference>
<dbReference type="InterPro" id="IPR050238">
    <property type="entry name" value="DNA_Rep/Repair_Clamp_Loader"/>
</dbReference>
<name>A0A543KBL1_9RHOB</name>
<protein>
    <submittedName>
        <fullName evidence="3">DNA polymerase-3 subunit delta</fullName>
    </submittedName>
</protein>
<evidence type="ECO:0000259" key="2">
    <source>
        <dbReference type="SMART" id="SM00382"/>
    </source>
</evidence>
<comment type="caution">
    <text evidence="3">The sequence shown here is derived from an EMBL/GenBank/DDBJ whole genome shotgun (WGS) entry which is preliminary data.</text>
</comment>
<dbReference type="NCBIfam" id="NF005677">
    <property type="entry name" value="PRK07471.1"/>
    <property type="match status" value="1"/>
</dbReference>